<keyword evidence="4" id="KW-1185">Reference proteome</keyword>
<dbReference type="PROSITE" id="PS51903">
    <property type="entry name" value="CLP_R"/>
    <property type="match status" value="1"/>
</dbReference>
<evidence type="ECO:0000313" key="3">
    <source>
        <dbReference type="EMBL" id="KAF8683518.1"/>
    </source>
</evidence>
<evidence type="ECO:0000259" key="2">
    <source>
        <dbReference type="PROSITE" id="PS51903"/>
    </source>
</evidence>
<comment type="caution">
    <text evidence="3">The sequence shown here is derived from an EMBL/GenBank/DDBJ whole genome shotgun (WGS) entry which is preliminary data.</text>
</comment>
<dbReference type="OrthoDB" id="2014724at2759"/>
<evidence type="ECO:0000313" key="4">
    <source>
        <dbReference type="Proteomes" id="UP000636709"/>
    </source>
</evidence>
<dbReference type="PANTHER" id="PTHR47016:SF1">
    <property type="entry name" value="ATP-DEPENDENT CLP PROTEASE ATP-BINDING SUBUNIT CLPT1, CHLOROPLASTIC"/>
    <property type="match status" value="1"/>
</dbReference>
<name>A0A835B6U5_9POAL</name>
<keyword evidence="1" id="KW-0677">Repeat</keyword>
<dbReference type="InterPro" id="IPR044217">
    <property type="entry name" value="CLPT1/2"/>
</dbReference>
<organism evidence="3 4">
    <name type="scientific">Digitaria exilis</name>
    <dbReference type="NCBI Taxonomy" id="1010633"/>
    <lineage>
        <taxon>Eukaryota</taxon>
        <taxon>Viridiplantae</taxon>
        <taxon>Streptophyta</taxon>
        <taxon>Embryophyta</taxon>
        <taxon>Tracheophyta</taxon>
        <taxon>Spermatophyta</taxon>
        <taxon>Magnoliopsida</taxon>
        <taxon>Liliopsida</taxon>
        <taxon>Poales</taxon>
        <taxon>Poaceae</taxon>
        <taxon>PACMAD clade</taxon>
        <taxon>Panicoideae</taxon>
        <taxon>Panicodae</taxon>
        <taxon>Paniceae</taxon>
        <taxon>Anthephorinae</taxon>
        <taxon>Digitaria</taxon>
    </lineage>
</organism>
<dbReference type="Gene3D" id="1.10.1780.10">
    <property type="entry name" value="Clp, N-terminal domain"/>
    <property type="match status" value="1"/>
</dbReference>
<gene>
    <name evidence="3" type="ORF">HU200_044431</name>
</gene>
<dbReference type="InterPro" id="IPR036628">
    <property type="entry name" value="Clp_N_dom_sf"/>
</dbReference>
<sequence>MATAAQAAAAAAFLSFLSSSPTYHTASSSFVSLRATPVLPVSRRAAATGGPRLSSPLRGRRIGAVVAQLPTTHPEVASGDKKIRWSSRAVRSFAMAELEARKMRYPTTGTEGLLMGILVEGTSGAAKLLRANGITLLKVREEAANVLGKSEMFYFSPMHPPLTEAAQRALDWAVNEKLKSGEDGEVTANHLLLGIWSDKESAGHKILTSLGFDDEKARLLAETANEEAAMSPR</sequence>
<evidence type="ECO:0000256" key="1">
    <source>
        <dbReference type="PROSITE-ProRule" id="PRU01251"/>
    </source>
</evidence>
<proteinExistence type="predicted"/>
<dbReference type="EMBL" id="JACEFO010002102">
    <property type="protein sequence ID" value="KAF8683518.1"/>
    <property type="molecule type" value="Genomic_DNA"/>
</dbReference>
<dbReference type="PANTHER" id="PTHR47016">
    <property type="entry name" value="ATP-DEPENDENT CLP PROTEASE ATP-BINDING SUBUNIT CLPT1, CHLOROPLASTIC"/>
    <property type="match status" value="1"/>
</dbReference>
<accession>A0A835B6U5</accession>
<dbReference type="InterPro" id="IPR004176">
    <property type="entry name" value="Clp_R_N"/>
</dbReference>
<protein>
    <recommendedName>
        <fullName evidence="2">Clp R domain-containing protein</fullName>
    </recommendedName>
</protein>
<dbReference type="Proteomes" id="UP000636709">
    <property type="component" value="Unassembled WGS sequence"/>
</dbReference>
<reference evidence="3" key="1">
    <citation type="submission" date="2020-07" db="EMBL/GenBank/DDBJ databases">
        <title>Genome sequence and genetic diversity analysis of an under-domesticated orphan crop, white fonio (Digitaria exilis).</title>
        <authorList>
            <person name="Bennetzen J.L."/>
            <person name="Chen S."/>
            <person name="Ma X."/>
            <person name="Wang X."/>
            <person name="Yssel A.E.J."/>
            <person name="Chaluvadi S.R."/>
            <person name="Johnson M."/>
            <person name="Gangashetty P."/>
            <person name="Hamidou F."/>
            <person name="Sanogo M.D."/>
            <person name="Zwaenepoel A."/>
            <person name="Wallace J."/>
            <person name="Van De Peer Y."/>
            <person name="Van Deynze A."/>
        </authorList>
    </citation>
    <scope>NUCLEOTIDE SEQUENCE</scope>
    <source>
        <tissue evidence="3">Leaves</tissue>
    </source>
</reference>
<feature type="domain" description="Clp R" evidence="2">
    <location>
        <begin position="79"/>
        <end position="227"/>
    </location>
</feature>
<dbReference type="SUPFAM" id="SSF81923">
    <property type="entry name" value="Double Clp-N motif"/>
    <property type="match status" value="1"/>
</dbReference>
<dbReference type="Pfam" id="PF02861">
    <property type="entry name" value="Clp_N"/>
    <property type="match status" value="1"/>
</dbReference>
<dbReference type="AlphaFoldDB" id="A0A835B6U5"/>